<dbReference type="Pfam" id="PF12483">
    <property type="entry name" value="GIDE"/>
    <property type="match status" value="1"/>
</dbReference>
<dbReference type="RefSeq" id="WP_010316084.1">
    <property type="nucleotide sequence ID" value="NZ_CP061007.1"/>
</dbReference>
<feature type="transmembrane region" description="Helical" evidence="12">
    <location>
        <begin position="237"/>
        <end position="258"/>
    </location>
</feature>
<keyword evidence="11 12" id="KW-0472">Membrane</keyword>
<evidence type="ECO:0000256" key="2">
    <source>
        <dbReference type="ARBA" id="ARBA00004141"/>
    </source>
</evidence>
<dbReference type="GO" id="GO:0016020">
    <property type="term" value="C:membrane"/>
    <property type="evidence" value="ECO:0007669"/>
    <property type="project" value="UniProtKB-SubCell"/>
</dbReference>
<evidence type="ECO:0000313" key="14">
    <source>
        <dbReference type="EMBL" id="PKW12798.1"/>
    </source>
</evidence>
<keyword evidence="4" id="KW-0808">Transferase</keyword>
<dbReference type="GO" id="GO:0061630">
    <property type="term" value="F:ubiquitin protein ligase activity"/>
    <property type="evidence" value="ECO:0007669"/>
    <property type="project" value="UniProtKB-EC"/>
</dbReference>
<evidence type="ECO:0000256" key="5">
    <source>
        <dbReference type="ARBA" id="ARBA00022692"/>
    </source>
</evidence>
<dbReference type="GO" id="GO:0008270">
    <property type="term" value="F:zinc ion binding"/>
    <property type="evidence" value="ECO:0007669"/>
    <property type="project" value="UniProtKB-KW"/>
</dbReference>
<comment type="subcellular location">
    <subcellularLocation>
        <location evidence="2">Membrane</location>
        <topology evidence="2">Multi-pass membrane protein</topology>
    </subcellularLocation>
</comment>
<evidence type="ECO:0000256" key="7">
    <source>
        <dbReference type="ARBA" id="ARBA00022771"/>
    </source>
</evidence>
<dbReference type="EMBL" id="PJNB01000001">
    <property type="protein sequence ID" value="PKW12798.1"/>
    <property type="molecule type" value="Genomic_DNA"/>
</dbReference>
<keyword evidence="15" id="KW-1185">Reference proteome</keyword>
<accession>A0A2N3XQ38</accession>
<comment type="caution">
    <text evidence="14">The sequence shown here is derived from an EMBL/GenBank/DDBJ whole genome shotgun (WGS) entry which is preliminary data.</text>
</comment>
<evidence type="ECO:0000256" key="6">
    <source>
        <dbReference type="ARBA" id="ARBA00022723"/>
    </source>
</evidence>
<gene>
    <name evidence="14" type="ORF">A8926_0288</name>
</gene>
<dbReference type="GO" id="GO:0016874">
    <property type="term" value="F:ligase activity"/>
    <property type="evidence" value="ECO:0007669"/>
    <property type="project" value="UniProtKB-KW"/>
</dbReference>
<keyword evidence="8" id="KW-0833">Ubl conjugation pathway</keyword>
<dbReference type="Proteomes" id="UP000233786">
    <property type="component" value="Unassembled WGS sequence"/>
</dbReference>
<evidence type="ECO:0000259" key="13">
    <source>
        <dbReference type="Pfam" id="PF12483"/>
    </source>
</evidence>
<dbReference type="AlphaFoldDB" id="A0A2N3XQ38"/>
<keyword evidence="10 12" id="KW-1133">Transmembrane helix</keyword>
<evidence type="ECO:0000256" key="9">
    <source>
        <dbReference type="ARBA" id="ARBA00022833"/>
    </source>
</evidence>
<proteinExistence type="predicted"/>
<protein>
    <recommendedName>
        <fullName evidence="3">RING-type E3 ubiquitin transferase</fullName>
        <ecNumber evidence="3">2.3.2.27</ecNumber>
    </recommendedName>
</protein>
<dbReference type="GO" id="GO:0016567">
    <property type="term" value="P:protein ubiquitination"/>
    <property type="evidence" value="ECO:0007669"/>
    <property type="project" value="InterPro"/>
</dbReference>
<comment type="catalytic activity">
    <reaction evidence="1">
        <text>S-ubiquitinyl-[E2 ubiquitin-conjugating enzyme]-L-cysteine + [acceptor protein]-L-lysine = [E2 ubiquitin-conjugating enzyme]-L-cysteine + N(6)-ubiquitinyl-[acceptor protein]-L-lysine.</text>
        <dbReference type="EC" id="2.3.2.27"/>
    </reaction>
</comment>
<organism evidence="14 15">
    <name type="scientific">Saccharopolyspora spinosa</name>
    <dbReference type="NCBI Taxonomy" id="60894"/>
    <lineage>
        <taxon>Bacteria</taxon>
        <taxon>Bacillati</taxon>
        <taxon>Actinomycetota</taxon>
        <taxon>Actinomycetes</taxon>
        <taxon>Pseudonocardiales</taxon>
        <taxon>Pseudonocardiaceae</taxon>
        <taxon>Saccharopolyspora</taxon>
    </lineage>
</organism>
<keyword evidence="7" id="KW-0863">Zinc-finger</keyword>
<dbReference type="EC" id="2.3.2.27" evidence="3"/>
<dbReference type="InterPro" id="IPR022170">
    <property type="entry name" value="MUL1-like"/>
</dbReference>
<name>A0A2N3XQ38_SACSN</name>
<evidence type="ECO:0000256" key="4">
    <source>
        <dbReference type="ARBA" id="ARBA00022679"/>
    </source>
</evidence>
<keyword evidence="9" id="KW-0862">Zinc</keyword>
<keyword evidence="5 12" id="KW-0812">Transmembrane</keyword>
<evidence type="ECO:0000256" key="1">
    <source>
        <dbReference type="ARBA" id="ARBA00000900"/>
    </source>
</evidence>
<evidence type="ECO:0000256" key="8">
    <source>
        <dbReference type="ARBA" id="ARBA00022786"/>
    </source>
</evidence>
<evidence type="ECO:0000256" key="10">
    <source>
        <dbReference type="ARBA" id="ARBA00022989"/>
    </source>
</evidence>
<evidence type="ECO:0000313" key="15">
    <source>
        <dbReference type="Proteomes" id="UP000233786"/>
    </source>
</evidence>
<evidence type="ECO:0000256" key="11">
    <source>
        <dbReference type="ARBA" id="ARBA00023136"/>
    </source>
</evidence>
<sequence length="259" mass="29032">MAVIIIGVVLLVAAAVGFYFMRRARDELHAMIGAETLPVNQLELLRKASDDVGARGGFRKECEVVGAAHPRPEGVLISELSKTVCVWFRYVVKRRYERVRYRDGRRHVDRGSETVAEHTSWEGYALRDDHSVLIGVDPNGTKPDRPEQVVDRFEPHNPQGPTVFGFQLPNILDNSGTVGYEYKEWVIRPGRRLYILGEVHDKIGPLVIGKPEQKGFFIISTRSEQEVRDSLRTQHRLLAFGIPAAALAAIVCIVLGIVL</sequence>
<reference evidence="14" key="1">
    <citation type="submission" date="2017-12" db="EMBL/GenBank/DDBJ databases">
        <title>Sequencing the genomes of 1000 Actinobacteria strains.</title>
        <authorList>
            <person name="Klenk H.-P."/>
        </authorList>
    </citation>
    <scope>NUCLEOTIDE SEQUENCE [LARGE SCALE GENOMIC DNA]</scope>
    <source>
        <strain evidence="14">DSM 44228</strain>
    </source>
</reference>
<dbReference type="STRING" id="994479.GCA_000194155_07951"/>
<feature type="domain" description="E3 Ubiquitin ligase MUL1-like" evidence="13">
    <location>
        <begin position="97"/>
        <end position="248"/>
    </location>
</feature>
<evidence type="ECO:0000256" key="3">
    <source>
        <dbReference type="ARBA" id="ARBA00012483"/>
    </source>
</evidence>
<keyword evidence="6" id="KW-0479">Metal-binding</keyword>
<evidence type="ECO:0000256" key="12">
    <source>
        <dbReference type="SAM" id="Phobius"/>
    </source>
</evidence>